<reference evidence="3" key="1">
    <citation type="submission" date="2017-08" db="EMBL/GenBank/DDBJ databases">
        <authorList>
            <person name="Varghese N."/>
            <person name="Submissions S."/>
        </authorList>
    </citation>
    <scope>NUCLEOTIDE SEQUENCE [LARGE SCALE GENOMIC DNA]</scope>
    <source>
        <strain evidence="3">JA234</strain>
    </source>
</reference>
<keyword evidence="1" id="KW-1133">Transmembrane helix</keyword>
<keyword evidence="3" id="KW-1185">Reference proteome</keyword>
<evidence type="ECO:0000313" key="3">
    <source>
        <dbReference type="Proteomes" id="UP000219467"/>
    </source>
</evidence>
<organism evidence="2 3">
    <name type="scientific">Cereibacter ovatus</name>
    <dbReference type="NCBI Taxonomy" id="439529"/>
    <lineage>
        <taxon>Bacteria</taxon>
        <taxon>Pseudomonadati</taxon>
        <taxon>Pseudomonadota</taxon>
        <taxon>Alphaproteobacteria</taxon>
        <taxon>Rhodobacterales</taxon>
        <taxon>Paracoccaceae</taxon>
        <taxon>Cereibacter</taxon>
    </lineage>
</organism>
<gene>
    <name evidence="2" type="ORF">SAMN05878503_10185</name>
</gene>
<accession>A0A285CIM2</accession>
<dbReference type="AlphaFoldDB" id="A0A285CIM2"/>
<evidence type="ECO:0000313" key="2">
    <source>
        <dbReference type="EMBL" id="SNX67451.1"/>
    </source>
</evidence>
<feature type="transmembrane region" description="Helical" evidence="1">
    <location>
        <begin position="73"/>
        <end position="93"/>
    </location>
</feature>
<proteinExistence type="predicted"/>
<keyword evidence="1" id="KW-0472">Membrane</keyword>
<dbReference type="EMBL" id="OAOQ01000001">
    <property type="protein sequence ID" value="SNX67451.1"/>
    <property type="molecule type" value="Genomic_DNA"/>
</dbReference>
<protein>
    <submittedName>
        <fullName evidence="2">Uncharacterized protein</fullName>
    </submittedName>
</protein>
<dbReference type="Proteomes" id="UP000219467">
    <property type="component" value="Unassembled WGS sequence"/>
</dbReference>
<sequence>MFVVSPATVWNPGALDMQQVPRRIFGRVLLIPRRGLPFGLIWRMVFETQMLRFMAVLAPFVVAMLIWRDSALSIAQAPLVMIALIMFFETRVLRIPKERRANIIDPAEAERGLDLLQVRGRAILTRIAAGRKLTEGTLHLVVEQSDMAYITPLTFVSVQSEVGPELLRLTREEETLIRRKLFGVPLTERRLLKINLSRNEFLRDVALDVRSISAHARLAALAG</sequence>
<name>A0A285CIM2_9RHOB</name>
<evidence type="ECO:0000256" key="1">
    <source>
        <dbReference type="SAM" id="Phobius"/>
    </source>
</evidence>
<feature type="transmembrane region" description="Helical" evidence="1">
    <location>
        <begin position="50"/>
        <end position="67"/>
    </location>
</feature>
<keyword evidence="1" id="KW-0812">Transmembrane</keyword>
<dbReference type="OrthoDB" id="7852511at2"/>
<dbReference type="RefSeq" id="WP_097028719.1">
    <property type="nucleotide sequence ID" value="NZ_OAOQ01000001.1"/>
</dbReference>